<reference evidence="8" key="1">
    <citation type="submission" date="2015-09" db="EMBL/GenBank/DDBJ databases">
        <title>Complete sequence of Algoriphagus sp. M8-2.</title>
        <authorList>
            <person name="Shintani M."/>
        </authorList>
    </citation>
    <scope>NUCLEOTIDE SEQUENCE [LARGE SCALE GENOMIC DNA]</scope>
    <source>
        <strain evidence="8">M8-2</strain>
    </source>
</reference>
<keyword evidence="8" id="KW-1185">Reference proteome</keyword>
<dbReference type="Pfam" id="PF00440">
    <property type="entry name" value="TetR_N"/>
    <property type="match status" value="1"/>
</dbReference>
<dbReference type="InterPro" id="IPR036271">
    <property type="entry name" value="Tet_transcr_reg_TetR-rel_C_sf"/>
</dbReference>
<accession>A0A142EM81</accession>
<evidence type="ECO:0000256" key="5">
    <source>
        <dbReference type="PROSITE-ProRule" id="PRU00335"/>
    </source>
</evidence>
<evidence type="ECO:0000256" key="4">
    <source>
        <dbReference type="ARBA" id="ARBA00023163"/>
    </source>
</evidence>
<dbReference type="GO" id="GO:0000976">
    <property type="term" value="F:transcription cis-regulatory region binding"/>
    <property type="evidence" value="ECO:0007669"/>
    <property type="project" value="TreeGrafter"/>
</dbReference>
<evidence type="ECO:0000313" key="8">
    <source>
        <dbReference type="Proteomes" id="UP000073816"/>
    </source>
</evidence>
<dbReference type="InterPro" id="IPR050109">
    <property type="entry name" value="HTH-type_TetR-like_transc_reg"/>
</dbReference>
<evidence type="ECO:0000256" key="3">
    <source>
        <dbReference type="ARBA" id="ARBA00023125"/>
    </source>
</evidence>
<dbReference type="InterPro" id="IPR001647">
    <property type="entry name" value="HTH_TetR"/>
</dbReference>
<dbReference type="EMBL" id="CP012836">
    <property type="protein sequence ID" value="AMQ56236.1"/>
    <property type="molecule type" value="Genomic_DNA"/>
</dbReference>
<dbReference type="AlphaFoldDB" id="A0A142EM81"/>
<keyword evidence="2" id="KW-0805">Transcription regulation</keyword>
<feature type="DNA-binding region" description="H-T-H motif" evidence="5">
    <location>
        <begin position="28"/>
        <end position="47"/>
    </location>
</feature>
<dbReference type="PROSITE" id="PS50977">
    <property type="entry name" value="HTH_TETR_2"/>
    <property type="match status" value="1"/>
</dbReference>
<sequence>MTKKSSVEGKILDSAYALFLKNGYRHTTMDDIAQSLGMSKKTLYNYFPGKLELLSACFEVLKTKLTAKVETILENRYISFPLKLKSSLTVVATHLAPINPELFEDLREFAPEIWKDLTDYINESAYERFSKLIQQGIDQGLVNPRIPVSLIVMLYAASVQCLLDPKFYEKFPENFQKGMKMPPSDIYDQAISIIYNGILTEEARNEFQNA</sequence>
<keyword evidence="3 5" id="KW-0238">DNA-binding</keyword>
<keyword evidence="4" id="KW-0804">Transcription</keyword>
<reference evidence="7 8" key="2">
    <citation type="journal article" date="2016" name="Genome Announc.">
        <title>Complete Genome Sequence of Algoriphagus sp. Strain M8-2, Isolated from a Brackish Lake.</title>
        <authorList>
            <person name="Muraguchi Y."/>
            <person name="Kushimoto K."/>
            <person name="Ohtsubo Y."/>
            <person name="Suzuki T."/>
            <person name="Dohra H."/>
            <person name="Kimbara K."/>
            <person name="Shintani M."/>
        </authorList>
    </citation>
    <scope>NUCLEOTIDE SEQUENCE [LARGE SCALE GENOMIC DNA]</scope>
    <source>
        <strain evidence="7 8">M8-2</strain>
    </source>
</reference>
<dbReference type="STRING" id="1727163.AO498_07395"/>
<evidence type="ECO:0000256" key="1">
    <source>
        <dbReference type="ARBA" id="ARBA00022491"/>
    </source>
</evidence>
<dbReference type="RefSeq" id="WP_067550329.1">
    <property type="nucleotide sequence ID" value="NZ_CP012836.1"/>
</dbReference>
<dbReference type="PANTHER" id="PTHR30055:SF175">
    <property type="entry name" value="HTH-TYPE TRANSCRIPTIONAL REPRESSOR KSTR2"/>
    <property type="match status" value="1"/>
</dbReference>
<evidence type="ECO:0000256" key="2">
    <source>
        <dbReference type="ARBA" id="ARBA00023015"/>
    </source>
</evidence>
<dbReference type="SUPFAM" id="SSF46689">
    <property type="entry name" value="Homeodomain-like"/>
    <property type="match status" value="1"/>
</dbReference>
<name>A0A142EM81_9BACT</name>
<dbReference type="PRINTS" id="PR00455">
    <property type="entry name" value="HTHTETR"/>
</dbReference>
<dbReference type="Proteomes" id="UP000073816">
    <property type="component" value="Chromosome"/>
</dbReference>
<organism evidence="7 8">
    <name type="scientific">Algoriphagus sanaruensis</name>
    <dbReference type="NCBI Taxonomy" id="1727163"/>
    <lineage>
        <taxon>Bacteria</taxon>
        <taxon>Pseudomonadati</taxon>
        <taxon>Bacteroidota</taxon>
        <taxon>Cytophagia</taxon>
        <taxon>Cytophagales</taxon>
        <taxon>Cyclobacteriaceae</taxon>
        <taxon>Algoriphagus</taxon>
    </lineage>
</organism>
<dbReference type="InterPro" id="IPR009057">
    <property type="entry name" value="Homeodomain-like_sf"/>
</dbReference>
<dbReference type="KEGG" id="alm:AO498_07395"/>
<dbReference type="SUPFAM" id="SSF48498">
    <property type="entry name" value="Tetracyclin repressor-like, C-terminal domain"/>
    <property type="match status" value="1"/>
</dbReference>
<dbReference type="PATRIC" id="fig|1727163.4.peg.1536"/>
<dbReference type="Gene3D" id="1.10.357.10">
    <property type="entry name" value="Tetracycline Repressor, domain 2"/>
    <property type="match status" value="1"/>
</dbReference>
<gene>
    <name evidence="7" type="ORF">AO498_07395</name>
</gene>
<dbReference type="GO" id="GO:0003700">
    <property type="term" value="F:DNA-binding transcription factor activity"/>
    <property type="evidence" value="ECO:0007669"/>
    <property type="project" value="TreeGrafter"/>
</dbReference>
<proteinExistence type="predicted"/>
<evidence type="ECO:0000313" key="7">
    <source>
        <dbReference type="EMBL" id="AMQ56236.1"/>
    </source>
</evidence>
<keyword evidence="1" id="KW-0678">Repressor</keyword>
<evidence type="ECO:0000259" key="6">
    <source>
        <dbReference type="PROSITE" id="PS50977"/>
    </source>
</evidence>
<dbReference type="PANTHER" id="PTHR30055">
    <property type="entry name" value="HTH-TYPE TRANSCRIPTIONAL REGULATOR RUTR"/>
    <property type="match status" value="1"/>
</dbReference>
<feature type="domain" description="HTH tetR-type" evidence="6">
    <location>
        <begin position="5"/>
        <end position="65"/>
    </location>
</feature>
<protein>
    <submittedName>
        <fullName evidence="7">TetR family transcriptional regulator</fullName>
    </submittedName>
</protein>
<dbReference type="OrthoDB" id="881297at2"/>